<dbReference type="RefSeq" id="WP_072987488.1">
    <property type="nucleotide sequence ID" value="NZ_FQZB01000009.1"/>
</dbReference>
<dbReference type="OrthoDB" id="1683266at2"/>
<accession>A0A1M6KWR9</accession>
<keyword evidence="2" id="KW-1185">Reference proteome</keyword>
<proteinExistence type="predicted"/>
<dbReference type="Proteomes" id="UP000184310">
    <property type="component" value="Unassembled WGS sequence"/>
</dbReference>
<dbReference type="AlphaFoldDB" id="A0A1M6KWR9"/>
<protein>
    <submittedName>
        <fullName evidence="1">Uncharacterized protein</fullName>
    </submittedName>
</protein>
<sequence>MKIQESLTCPKCNGVHFTVKRETTFLYSYKLETHVAKENIKNDCNLPFLFDNREQIDNIEYLQCDECGTMYNYDASKDNSNIQLTILQKAIRSDYVNTPKFLG</sequence>
<evidence type="ECO:0000313" key="2">
    <source>
        <dbReference type="Proteomes" id="UP000184310"/>
    </source>
</evidence>
<name>A0A1M6KWR9_9CLOT</name>
<evidence type="ECO:0000313" key="1">
    <source>
        <dbReference type="EMBL" id="SHJ63407.1"/>
    </source>
</evidence>
<gene>
    <name evidence="1" type="ORF">SAMN02745163_02320</name>
</gene>
<dbReference type="EMBL" id="FQZB01000009">
    <property type="protein sequence ID" value="SHJ63407.1"/>
    <property type="molecule type" value="Genomic_DNA"/>
</dbReference>
<reference evidence="1 2" key="1">
    <citation type="submission" date="2016-11" db="EMBL/GenBank/DDBJ databases">
        <authorList>
            <person name="Jaros S."/>
            <person name="Januszkiewicz K."/>
            <person name="Wedrychowicz H."/>
        </authorList>
    </citation>
    <scope>NUCLEOTIDE SEQUENCE [LARGE SCALE GENOMIC DNA]</scope>
    <source>
        <strain evidence="1 2">DSM 21758</strain>
    </source>
</reference>
<organism evidence="1 2">
    <name type="scientific">Clostridium cavendishii DSM 21758</name>
    <dbReference type="NCBI Taxonomy" id="1121302"/>
    <lineage>
        <taxon>Bacteria</taxon>
        <taxon>Bacillati</taxon>
        <taxon>Bacillota</taxon>
        <taxon>Clostridia</taxon>
        <taxon>Eubacteriales</taxon>
        <taxon>Clostridiaceae</taxon>
        <taxon>Clostridium</taxon>
    </lineage>
</organism>